<dbReference type="InterPro" id="IPR012337">
    <property type="entry name" value="RNaseH-like_sf"/>
</dbReference>
<dbReference type="EMBL" id="JBHTGL010000008">
    <property type="protein sequence ID" value="MFD0623218.1"/>
    <property type="molecule type" value="Genomic_DNA"/>
</dbReference>
<dbReference type="SUPFAM" id="SSF53098">
    <property type="entry name" value="Ribonuclease H-like"/>
    <property type="match status" value="1"/>
</dbReference>
<proteinExistence type="predicted"/>
<name>A0ABW2WQP6_9ACTN</name>
<accession>A0ABW2WQP6</accession>
<protein>
    <recommendedName>
        <fullName evidence="2">Integrase catalytic domain-containing protein</fullName>
    </recommendedName>
</protein>
<evidence type="ECO:0000313" key="3">
    <source>
        <dbReference type="EMBL" id="MFD0623218.1"/>
    </source>
</evidence>
<dbReference type="InterPro" id="IPR001584">
    <property type="entry name" value="Integrase_cat-core"/>
</dbReference>
<keyword evidence="4" id="KW-1185">Reference proteome</keyword>
<dbReference type="InterPro" id="IPR036397">
    <property type="entry name" value="RNaseH_sf"/>
</dbReference>
<comment type="caution">
    <text evidence="3">The sequence shown here is derived from an EMBL/GenBank/DDBJ whole genome shotgun (WGS) entry which is preliminary data.</text>
</comment>
<reference evidence="4" key="1">
    <citation type="journal article" date="2019" name="Int. J. Syst. Evol. Microbiol.">
        <title>The Global Catalogue of Microorganisms (GCM) 10K type strain sequencing project: providing services to taxonomists for standard genome sequencing and annotation.</title>
        <authorList>
            <consortium name="The Broad Institute Genomics Platform"/>
            <consortium name="The Broad Institute Genome Sequencing Center for Infectious Disease"/>
            <person name="Wu L."/>
            <person name="Ma J."/>
        </authorList>
    </citation>
    <scope>NUCLEOTIDE SEQUENCE [LARGE SCALE GENOMIC DNA]</scope>
    <source>
        <strain evidence="4">JCM 12607</strain>
    </source>
</reference>
<evidence type="ECO:0000313" key="4">
    <source>
        <dbReference type="Proteomes" id="UP001596915"/>
    </source>
</evidence>
<dbReference type="PROSITE" id="PS50994">
    <property type="entry name" value="INTEGRASE"/>
    <property type="match status" value="1"/>
</dbReference>
<feature type="compositionally biased region" description="Low complexity" evidence="1">
    <location>
        <begin position="332"/>
        <end position="367"/>
    </location>
</feature>
<dbReference type="Gene3D" id="3.30.420.10">
    <property type="entry name" value="Ribonuclease H-like superfamily/Ribonuclease H"/>
    <property type="match status" value="1"/>
</dbReference>
<evidence type="ECO:0000256" key="1">
    <source>
        <dbReference type="SAM" id="MobiDB-lite"/>
    </source>
</evidence>
<feature type="domain" description="Integrase catalytic" evidence="2">
    <location>
        <begin position="128"/>
        <end position="325"/>
    </location>
</feature>
<feature type="region of interest" description="Disordered" evidence="1">
    <location>
        <begin position="315"/>
        <end position="418"/>
    </location>
</feature>
<gene>
    <name evidence="3" type="ORF">ACFQ2K_10785</name>
</gene>
<sequence length="433" mass="47118">MAAVQRLFGLEARGELTSGHVRLVAQALGKPERTVWRWLAAARAEGRLDRMPAGRFTVTAEVRQLLALWGGNASRVHAELVERARKDPGRPEVPSLATLHRAIRRDLTAGERAGLRQGEKARRAHDVFAKRPPTHRNVVWESDHKRVPVQVDVEGELVCPWVTWFIDCATKVIVGVAVTPHAPSRDAVLAALRSAIDRRAPYGPAGGLPAAIRVDRGKEFLCRTVTGAMGAFAVAVIDLPAYTPHLKGTVEALNDSVEEMHFVLLPRYTHRPKLTGGRPADPDAPALTFASFVSGLLDWVQWWNNEHRPDALGGRTPLQAWAADPTPWPMCRPSSSPVSPSRTTGGSAPSPLTASAGTAGTTSLVTGYRKNAPGEVPQCQSRGQGVGRLDRVGRRSRRSGFPAWNETCTEQAPGPSRGCRPYFPPVLLRWQDA</sequence>
<evidence type="ECO:0000259" key="2">
    <source>
        <dbReference type="PROSITE" id="PS50994"/>
    </source>
</evidence>
<dbReference type="Proteomes" id="UP001596915">
    <property type="component" value="Unassembled WGS sequence"/>
</dbReference>
<organism evidence="3 4">
    <name type="scientific">Streptomyces sanglieri</name>
    <dbReference type="NCBI Taxonomy" id="193460"/>
    <lineage>
        <taxon>Bacteria</taxon>
        <taxon>Bacillati</taxon>
        <taxon>Actinomycetota</taxon>
        <taxon>Actinomycetes</taxon>
        <taxon>Kitasatosporales</taxon>
        <taxon>Streptomycetaceae</taxon>
        <taxon>Streptomyces</taxon>
    </lineage>
</organism>